<sequence>MDTQNNFNNNSDDDDDDTNMQVYSNAVVQQHVQALRDIIICPELQLETHYDRSLTAAHKYLGDGLHEATGRTVYEEGIIHSLPIIFLKLNLMPGQILPIIARSSDVKLILKYAIFRNRSFGVCYKLNENKRTFGTIAEVYEHSVEIETSQSFQIKAMGHQRFEIVQVSKFPESHEQSLALAKIKIIPDITLTHPYNTLCLHPKKRNTSHGEMCRKRDMWQTQWPDWVYKQFDVYELASRLSKKVKMLYKDVKISDDPCLLSFQVTRLGIFSQEQVSELLGMESTNLRLQYELQYWNKTQSMQKFLCARPGCSVPVCNMSNVFPMSPEGPQGAYCNSWGIIHEMITVTELDNDLDVISVGSPSTECCWFPGYKWTIILCPNCQSHLGWSYLADENLTLTPRLFYGLTIRAITSIKNYLVPDRERLEEINDGEMMFAPPAEAPTAPPLAAVASPQVRAQTDMNPASRPIGLSTPLMLGQLLLDFGRLDSTCRRHDLVVNVDCLVSVAQATYQQLEQLSAIALPMEELSFVRMWRTLILKRVQDIFELEKHRCAEHFIRVMPNLPVPAPLADLLYSLGQLHSRALGTVFDMIPPERPAMPQLWWTLDNQILDHWCLLTARMSTLYMMKEFPAKNDFKDRAIGMTSIQDHANIRSVKSLTNEPTSADGFIRFVNDELFTNPFPFVNSNLRFVEGLERESILRTYVGVYVTGTNS</sequence>
<dbReference type="SMART" id="SM00464">
    <property type="entry name" value="LON"/>
    <property type="match status" value="1"/>
</dbReference>
<gene>
    <name evidence="2" type="ORF">MEUPH1_LOCUS17518</name>
</gene>
<dbReference type="InterPro" id="IPR034750">
    <property type="entry name" value="CULT"/>
</dbReference>
<organism evidence="2 3">
    <name type="scientific">Macrosiphum euphorbiae</name>
    <name type="common">potato aphid</name>
    <dbReference type="NCBI Taxonomy" id="13131"/>
    <lineage>
        <taxon>Eukaryota</taxon>
        <taxon>Metazoa</taxon>
        <taxon>Ecdysozoa</taxon>
        <taxon>Arthropoda</taxon>
        <taxon>Hexapoda</taxon>
        <taxon>Insecta</taxon>
        <taxon>Pterygota</taxon>
        <taxon>Neoptera</taxon>
        <taxon>Paraneoptera</taxon>
        <taxon>Hemiptera</taxon>
        <taxon>Sternorrhyncha</taxon>
        <taxon>Aphidomorpha</taxon>
        <taxon>Aphidoidea</taxon>
        <taxon>Aphididae</taxon>
        <taxon>Macrosiphini</taxon>
        <taxon>Macrosiphum</taxon>
    </lineage>
</organism>
<reference evidence="2 3" key="1">
    <citation type="submission" date="2023-01" db="EMBL/GenBank/DDBJ databases">
        <authorList>
            <person name="Whitehead M."/>
        </authorList>
    </citation>
    <scope>NUCLEOTIDE SEQUENCE [LARGE SCALE GENOMIC DNA]</scope>
</reference>
<protein>
    <recommendedName>
        <fullName evidence="1">CULT domain-containing protein</fullName>
    </recommendedName>
</protein>
<evidence type="ECO:0000259" key="1">
    <source>
        <dbReference type="PROSITE" id="PS51788"/>
    </source>
</evidence>
<evidence type="ECO:0000313" key="3">
    <source>
        <dbReference type="Proteomes" id="UP001160148"/>
    </source>
</evidence>
<dbReference type="Gene3D" id="2.30.130.40">
    <property type="entry name" value="LON domain-like"/>
    <property type="match status" value="1"/>
</dbReference>
<dbReference type="FunFam" id="2.170.150.20:FF:000007">
    <property type="entry name" value="Protein cereblon"/>
    <property type="match status" value="1"/>
</dbReference>
<dbReference type="InterPro" id="IPR003111">
    <property type="entry name" value="Lon_prtase_N"/>
</dbReference>
<keyword evidence="3" id="KW-1185">Reference proteome</keyword>
<proteinExistence type="predicted"/>
<dbReference type="SUPFAM" id="SSF88697">
    <property type="entry name" value="PUA domain-like"/>
    <property type="match status" value="1"/>
</dbReference>
<dbReference type="InterPro" id="IPR015947">
    <property type="entry name" value="PUA-like_sf"/>
</dbReference>
<dbReference type="AlphaFoldDB" id="A0AAV0X441"/>
<name>A0AAV0X441_9HEMI</name>
<evidence type="ECO:0000313" key="2">
    <source>
        <dbReference type="EMBL" id="CAI6362451.1"/>
    </source>
</evidence>
<feature type="domain" description="CULT" evidence="1">
    <location>
        <begin position="301"/>
        <end position="414"/>
    </location>
</feature>
<dbReference type="EMBL" id="CARXXK010000003">
    <property type="protein sequence ID" value="CAI6362451.1"/>
    <property type="molecule type" value="Genomic_DNA"/>
</dbReference>
<dbReference type="InterPro" id="IPR046336">
    <property type="entry name" value="Lon_prtase_N_sf"/>
</dbReference>
<comment type="caution">
    <text evidence="2">The sequence shown here is derived from an EMBL/GenBank/DDBJ whole genome shotgun (WGS) entry which is preliminary data.</text>
</comment>
<dbReference type="Gene3D" id="2.170.150.20">
    <property type="entry name" value="Peptide methionine sulfoxide reductase"/>
    <property type="match status" value="1"/>
</dbReference>
<dbReference type="PROSITE" id="PS51788">
    <property type="entry name" value="CULT"/>
    <property type="match status" value="1"/>
</dbReference>
<accession>A0AAV0X441</accession>
<dbReference type="Proteomes" id="UP001160148">
    <property type="component" value="Unassembled WGS sequence"/>
</dbReference>
<dbReference type="CDD" id="cd15777">
    <property type="entry name" value="CRBN_C_like"/>
    <property type="match status" value="1"/>
</dbReference>